<dbReference type="EMBL" id="VNHM01000003">
    <property type="protein sequence ID" value="TYO96975.1"/>
    <property type="molecule type" value="Genomic_DNA"/>
</dbReference>
<protein>
    <submittedName>
        <fullName evidence="1">Uncharacterized protein</fullName>
    </submittedName>
</protein>
<proteinExistence type="predicted"/>
<name>A0A5S4ZW17_9FIRM</name>
<sequence>MKYKNPYYRKRRNTFPLEVSCGNCKTPVVIYAKGSKGNLIKLQLPRIIASEVNLEENEGNLFCSNCREELARKGTYDNNVTYWIIRGKVNSKRLNNY</sequence>
<comment type="caution">
    <text evidence="1">The sequence shown here is derived from an EMBL/GenBank/DDBJ whole genome shotgun (WGS) entry which is preliminary data.</text>
</comment>
<dbReference type="RefSeq" id="WP_166510830.1">
    <property type="nucleotide sequence ID" value="NZ_VNHM01000003.1"/>
</dbReference>
<organism evidence="1 2">
    <name type="scientific">Desulfallas thermosapovorans DSM 6562</name>
    <dbReference type="NCBI Taxonomy" id="1121431"/>
    <lineage>
        <taxon>Bacteria</taxon>
        <taxon>Bacillati</taxon>
        <taxon>Bacillota</taxon>
        <taxon>Clostridia</taxon>
        <taxon>Eubacteriales</taxon>
        <taxon>Desulfallaceae</taxon>
        <taxon>Desulfallas</taxon>
    </lineage>
</organism>
<reference evidence="1 2" key="1">
    <citation type="submission" date="2019-07" db="EMBL/GenBank/DDBJ databases">
        <title>Genomic Encyclopedia of Type Strains, Phase I: the one thousand microbial genomes (KMG-I) project.</title>
        <authorList>
            <person name="Kyrpides N."/>
        </authorList>
    </citation>
    <scope>NUCLEOTIDE SEQUENCE [LARGE SCALE GENOMIC DNA]</scope>
    <source>
        <strain evidence="1 2">DSM 6562</strain>
    </source>
</reference>
<keyword evidence="2" id="KW-1185">Reference proteome</keyword>
<accession>A0A5S4ZW17</accession>
<dbReference type="AlphaFoldDB" id="A0A5S4ZW17"/>
<dbReference type="Proteomes" id="UP000323166">
    <property type="component" value="Unassembled WGS sequence"/>
</dbReference>
<gene>
    <name evidence="1" type="ORF">LX24_00785</name>
</gene>
<evidence type="ECO:0000313" key="2">
    <source>
        <dbReference type="Proteomes" id="UP000323166"/>
    </source>
</evidence>
<evidence type="ECO:0000313" key="1">
    <source>
        <dbReference type="EMBL" id="TYO96975.1"/>
    </source>
</evidence>